<dbReference type="GO" id="GO:0015833">
    <property type="term" value="P:peptide transport"/>
    <property type="evidence" value="ECO:0007669"/>
    <property type="project" value="InterPro"/>
</dbReference>
<dbReference type="PROSITE" id="PS50893">
    <property type="entry name" value="ABC_TRANSPORTER_2"/>
    <property type="match status" value="1"/>
</dbReference>
<keyword evidence="3" id="KW-0813">Transport</keyword>
<comment type="similarity">
    <text evidence="2">Belongs to the ABC transporter superfamily.</text>
</comment>
<dbReference type="CDD" id="cd03257">
    <property type="entry name" value="ABC_NikE_OppD_transporters"/>
    <property type="match status" value="1"/>
</dbReference>
<evidence type="ECO:0000313" key="9">
    <source>
        <dbReference type="EMBL" id="SFZ85642.1"/>
    </source>
</evidence>
<evidence type="ECO:0000313" key="10">
    <source>
        <dbReference type="Proteomes" id="UP000183447"/>
    </source>
</evidence>
<dbReference type="Pfam" id="PF08352">
    <property type="entry name" value="oligo_HPY"/>
    <property type="match status" value="1"/>
</dbReference>
<protein>
    <submittedName>
        <fullName evidence="9">Peptide/nickel transport system ATP-binding protein</fullName>
    </submittedName>
</protein>
<dbReference type="GO" id="GO:0055085">
    <property type="term" value="P:transmembrane transport"/>
    <property type="evidence" value="ECO:0007669"/>
    <property type="project" value="UniProtKB-ARBA"/>
</dbReference>
<dbReference type="SUPFAM" id="SSF52540">
    <property type="entry name" value="P-loop containing nucleoside triphosphate hydrolases"/>
    <property type="match status" value="1"/>
</dbReference>
<evidence type="ECO:0000256" key="5">
    <source>
        <dbReference type="ARBA" id="ARBA00022741"/>
    </source>
</evidence>
<dbReference type="Proteomes" id="UP000183447">
    <property type="component" value="Unassembled WGS sequence"/>
</dbReference>
<accession>A0A1K2HZT9</accession>
<dbReference type="InterPro" id="IPR003593">
    <property type="entry name" value="AAA+_ATPase"/>
</dbReference>
<dbReference type="Pfam" id="PF00005">
    <property type="entry name" value="ABC_tran"/>
    <property type="match status" value="1"/>
</dbReference>
<dbReference type="OrthoDB" id="9815712at2"/>
<dbReference type="Gene3D" id="3.40.50.300">
    <property type="entry name" value="P-loop containing nucleotide triphosphate hydrolases"/>
    <property type="match status" value="1"/>
</dbReference>
<dbReference type="PANTHER" id="PTHR43297">
    <property type="entry name" value="OLIGOPEPTIDE TRANSPORT ATP-BINDING PROTEIN APPD"/>
    <property type="match status" value="1"/>
</dbReference>
<feature type="domain" description="ABC transporter" evidence="8">
    <location>
        <begin position="6"/>
        <end position="256"/>
    </location>
</feature>
<name>A0A1K2HZT9_9HYPH</name>
<dbReference type="PROSITE" id="PS00211">
    <property type="entry name" value="ABC_TRANSPORTER_1"/>
    <property type="match status" value="1"/>
</dbReference>
<comment type="subcellular location">
    <subcellularLocation>
        <location evidence="1">Cell inner membrane</location>
        <topology evidence="1">Peripheral membrane protein</topology>
    </subcellularLocation>
</comment>
<dbReference type="SMART" id="SM00382">
    <property type="entry name" value="AAA"/>
    <property type="match status" value="1"/>
</dbReference>
<keyword evidence="10" id="KW-1185">Reference proteome</keyword>
<proteinExistence type="inferred from homology"/>
<evidence type="ECO:0000256" key="7">
    <source>
        <dbReference type="ARBA" id="ARBA00023136"/>
    </source>
</evidence>
<dbReference type="RefSeq" id="WP_072344153.1">
    <property type="nucleotide sequence ID" value="NZ_FPKU01000002.1"/>
</dbReference>
<dbReference type="InterPro" id="IPR003439">
    <property type="entry name" value="ABC_transporter-like_ATP-bd"/>
</dbReference>
<evidence type="ECO:0000256" key="1">
    <source>
        <dbReference type="ARBA" id="ARBA00004417"/>
    </source>
</evidence>
<dbReference type="InterPro" id="IPR027417">
    <property type="entry name" value="P-loop_NTPase"/>
</dbReference>
<dbReference type="EMBL" id="FPKU01000002">
    <property type="protein sequence ID" value="SFZ85642.1"/>
    <property type="molecule type" value="Genomic_DNA"/>
</dbReference>
<evidence type="ECO:0000256" key="4">
    <source>
        <dbReference type="ARBA" id="ARBA00022475"/>
    </source>
</evidence>
<gene>
    <name evidence="9" type="ORF">SAMN02983003_2808</name>
</gene>
<dbReference type="InterPro" id="IPR013563">
    <property type="entry name" value="Oligopep_ABC_C"/>
</dbReference>
<evidence type="ECO:0000256" key="6">
    <source>
        <dbReference type="ARBA" id="ARBA00022840"/>
    </source>
</evidence>
<keyword evidence="5" id="KW-0547">Nucleotide-binding</keyword>
<dbReference type="FunFam" id="3.40.50.300:FF:000016">
    <property type="entry name" value="Oligopeptide ABC transporter ATP-binding component"/>
    <property type="match status" value="1"/>
</dbReference>
<dbReference type="AlphaFoldDB" id="A0A1K2HZT9"/>
<reference evidence="9 10" key="1">
    <citation type="submission" date="2016-11" db="EMBL/GenBank/DDBJ databases">
        <authorList>
            <person name="Jaros S."/>
            <person name="Januszkiewicz K."/>
            <person name="Wedrychowicz H."/>
        </authorList>
    </citation>
    <scope>NUCLEOTIDE SEQUENCE [LARGE SCALE GENOMIC DNA]</scope>
    <source>
        <strain evidence="9 10">ATCC 23634</strain>
    </source>
</reference>
<evidence type="ECO:0000259" key="8">
    <source>
        <dbReference type="PROSITE" id="PS50893"/>
    </source>
</evidence>
<sequence length="327" mass="34539">MSAPLVSVENLTISLPAADGRRLFPVRDVSFSIGAGEILGIAGESGSGKTITALGLMGLLPPGGRVSGRILFEGRDLVGLDPAENRALLGRDIAMVFQDPMTALHPMLSIERQMTEHLRHHRGLDRKAARARAIELLDLVRIPDAEGALKRYPHQFSGGMRQRVAIAMALSCGPRLLLADEPTTALDVTVQAGILRLLHRLREELGLSVVIITHDMGVMSALADRVAVMYAGRIVEEGPRGKVLAASRHPYTAGLLGALPHHEGDAVTLEALPGAPPAIGALPPGCPFHPRCRWALPACTAAEPDLMSVGPAHAIACPVDPLAEVAA</sequence>
<dbReference type="PANTHER" id="PTHR43297:SF2">
    <property type="entry name" value="DIPEPTIDE TRANSPORT ATP-BINDING PROTEIN DPPD"/>
    <property type="match status" value="1"/>
</dbReference>
<keyword evidence="6 9" id="KW-0067">ATP-binding</keyword>
<evidence type="ECO:0000256" key="3">
    <source>
        <dbReference type="ARBA" id="ARBA00022448"/>
    </source>
</evidence>
<dbReference type="GO" id="GO:0005524">
    <property type="term" value="F:ATP binding"/>
    <property type="evidence" value="ECO:0007669"/>
    <property type="project" value="UniProtKB-KW"/>
</dbReference>
<dbReference type="InterPro" id="IPR017871">
    <property type="entry name" value="ABC_transporter-like_CS"/>
</dbReference>
<dbReference type="NCBIfam" id="TIGR01727">
    <property type="entry name" value="oligo_HPY"/>
    <property type="match status" value="1"/>
</dbReference>
<evidence type="ECO:0000256" key="2">
    <source>
        <dbReference type="ARBA" id="ARBA00005417"/>
    </source>
</evidence>
<dbReference type="STRING" id="665118.SAMN02983003_2808"/>
<keyword evidence="4" id="KW-1003">Cell membrane</keyword>
<dbReference type="GO" id="GO:0005886">
    <property type="term" value="C:plasma membrane"/>
    <property type="evidence" value="ECO:0007669"/>
    <property type="project" value="UniProtKB-SubCell"/>
</dbReference>
<organism evidence="9 10">
    <name type="scientific">Devosia enhydra</name>
    <dbReference type="NCBI Taxonomy" id="665118"/>
    <lineage>
        <taxon>Bacteria</taxon>
        <taxon>Pseudomonadati</taxon>
        <taxon>Pseudomonadota</taxon>
        <taxon>Alphaproteobacteria</taxon>
        <taxon>Hyphomicrobiales</taxon>
        <taxon>Devosiaceae</taxon>
        <taxon>Devosia</taxon>
    </lineage>
</organism>
<dbReference type="GO" id="GO:0016887">
    <property type="term" value="F:ATP hydrolysis activity"/>
    <property type="evidence" value="ECO:0007669"/>
    <property type="project" value="InterPro"/>
</dbReference>
<dbReference type="InterPro" id="IPR050388">
    <property type="entry name" value="ABC_Ni/Peptide_Import"/>
</dbReference>
<keyword evidence="7" id="KW-0472">Membrane</keyword>